<evidence type="ECO:0000256" key="13">
    <source>
        <dbReference type="ARBA" id="ARBA00047990"/>
    </source>
</evidence>
<dbReference type="PROSITE" id="PS01344">
    <property type="entry name" value="FRATAXIN_1"/>
    <property type="match status" value="1"/>
</dbReference>
<keyword evidence="9" id="KW-0408">Iron</keyword>
<keyword evidence="6" id="KW-0410">Iron transport</keyword>
<dbReference type="GO" id="GO:0004322">
    <property type="term" value="F:ferroxidase activity"/>
    <property type="evidence" value="ECO:0007669"/>
    <property type="project" value="UniProtKB-EC"/>
</dbReference>
<dbReference type="NCBIfam" id="TIGR03421">
    <property type="entry name" value="FeS_CyaY"/>
    <property type="match status" value="1"/>
</dbReference>
<evidence type="ECO:0000256" key="2">
    <source>
        <dbReference type="ARBA" id="ARBA00008183"/>
    </source>
</evidence>
<dbReference type="PANTHER" id="PTHR16821">
    <property type="entry name" value="FRATAXIN"/>
    <property type="match status" value="1"/>
</dbReference>
<evidence type="ECO:0000256" key="5">
    <source>
        <dbReference type="ARBA" id="ARBA00022448"/>
    </source>
</evidence>
<dbReference type="OrthoDB" id="1897642at2759"/>
<reference evidence="14" key="1">
    <citation type="submission" date="2022-01" db="EMBL/GenBank/DDBJ databases">
        <authorList>
            <person name="King R."/>
        </authorList>
    </citation>
    <scope>NUCLEOTIDE SEQUENCE</scope>
</reference>
<dbReference type="GO" id="GO:0006826">
    <property type="term" value="P:iron ion transport"/>
    <property type="evidence" value="ECO:0007669"/>
    <property type="project" value="UniProtKB-KW"/>
</dbReference>
<evidence type="ECO:0000256" key="11">
    <source>
        <dbReference type="ARBA" id="ARBA00023128"/>
    </source>
</evidence>
<accession>A0A9N9RGL6</accession>
<dbReference type="Gene3D" id="3.30.920.10">
    <property type="entry name" value="Frataxin/CyaY"/>
    <property type="match status" value="1"/>
</dbReference>
<evidence type="ECO:0000256" key="3">
    <source>
        <dbReference type="ARBA" id="ARBA00013107"/>
    </source>
</evidence>
<keyword evidence="7" id="KW-0809">Transit peptide</keyword>
<keyword evidence="8" id="KW-0560">Oxidoreductase</keyword>
<dbReference type="NCBIfam" id="TIGR03422">
    <property type="entry name" value="mito_frataxin"/>
    <property type="match status" value="1"/>
</dbReference>
<sequence length="178" mass="20526">MNITQPWRMLIRNLKQFRVVQISRAVPAIIRNHQNNNFNCARRNLCSIFSKSPDYASEVQQLELSAFEPICIQTLESLTEYFDEIVEADSKLVNGDVNYSDGVLTVKLGGDYGTYVINRQTPNRQIWLSSPISGPKRYDWINGDWIYKHDGVSLHALLQQELEKIMSVPVDFMSLKKM</sequence>
<dbReference type="InterPro" id="IPR036524">
    <property type="entry name" value="Frataxin/CyaY_sf"/>
</dbReference>
<keyword evidence="10" id="KW-0406">Ion transport</keyword>
<evidence type="ECO:0000256" key="7">
    <source>
        <dbReference type="ARBA" id="ARBA00022946"/>
    </source>
</evidence>
<dbReference type="SUPFAM" id="SSF55387">
    <property type="entry name" value="Frataxin/Nqo15-like"/>
    <property type="match status" value="1"/>
</dbReference>
<gene>
    <name evidence="14" type="ORF">CHIRRI_LOCUS544</name>
</gene>
<keyword evidence="12" id="KW-0350">Heme biosynthesis</keyword>
<protein>
    <recommendedName>
        <fullName evidence="3">ferroxidase</fullName>
        <ecNumber evidence="3">1.16.3.1</ecNumber>
    </recommendedName>
</protein>
<dbReference type="InterPro" id="IPR002908">
    <property type="entry name" value="Frataxin/CyaY"/>
</dbReference>
<evidence type="ECO:0000256" key="4">
    <source>
        <dbReference type="ARBA" id="ARBA00022434"/>
    </source>
</evidence>
<keyword evidence="5" id="KW-0813">Transport</keyword>
<dbReference type="Pfam" id="PF01491">
    <property type="entry name" value="Frataxin_Cyay"/>
    <property type="match status" value="1"/>
</dbReference>
<keyword evidence="11" id="KW-0496">Mitochondrion</keyword>
<dbReference type="InterPro" id="IPR020895">
    <property type="entry name" value="Frataxin_CS"/>
</dbReference>
<keyword evidence="4" id="KW-0409">Iron storage</keyword>
<proteinExistence type="inferred from homology"/>
<dbReference type="PANTHER" id="PTHR16821:SF2">
    <property type="entry name" value="FRATAXIN, MITOCHONDRIAL"/>
    <property type="match status" value="1"/>
</dbReference>
<keyword evidence="15" id="KW-1185">Reference proteome</keyword>
<dbReference type="EMBL" id="OU895877">
    <property type="protein sequence ID" value="CAG9797546.1"/>
    <property type="molecule type" value="Genomic_DNA"/>
</dbReference>
<evidence type="ECO:0000256" key="1">
    <source>
        <dbReference type="ARBA" id="ARBA00004173"/>
    </source>
</evidence>
<evidence type="ECO:0000313" key="14">
    <source>
        <dbReference type="EMBL" id="CAG9797546.1"/>
    </source>
</evidence>
<dbReference type="GO" id="GO:0005739">
    <property type="term" value="C:mitochondrion"/>
    <property type="evidence" value="ECO:0007669"/>
    <property type="project" value="UniProtKB-SubCell"/>
</dbReference>
<dbReference type="GO" id="GO:0006783">
    <property type="term" value="P:heme biosynthetic process"/>
    <property type="evidence" value="ECO:0007669"/>
    <property type="project" value="UniProtKB-KW"/>
</dbReference>
<dbReference type="GO" id="GO:0006879">
    <property type="term" value="P:intracellular iron ion homeostasis"/>
    <property type="evidence" value="ECO:0007669"/>
    <property type="project" value="UniProtKB-KW"/>
</dbReference>
<comment type="catalytic activity">
    <reaction evidence="13">
        <text>4 Fe(2+) + O2 + 4 H(+) = 4 Fe(3+) + 2 H2O</text>
        <dbReference type="Rhea" id="RHEA:11148"/>
        <dbReference type="ChEBI" id="CHEBI:15377"/>
        <dbReference type="ChEBI" id="CHEBI:15378"/>
        <dbReference type="ChEBI" id="CHEBI:15379"/>
        <dbReference type="ChEBI" id="CHEBI:29033"/>
        <dbReference type="ChEBI" id="CHEBI:29034"/>
        <dbReference type="EC" id="1.16.3.1"/>
    </reaction>
</comment>
<dbReference type="GO" id="GO:0008199">
    <property type="term" value="F:ferric iron binding"/>
    <property type="evidence" value="ECO:0007669"/>
    <property type="project" value="InterPro"/>
</dbReference>
<evidence type="ECO:0000256" key="12">
    <source>
        <dbReference type="ARBA" id="ARBA00023133"/>
    </source>
</evidence>
<evidence type="ECO:0000256" key="9">
    <source>
        <dbReference type="ARBA" id="ARBA00023004"/>
    </source>
</evidence>
<evidence type="ECO:0000256" key="10">
    <source>
        <dbReference type="ARBA" id="ARBA00023065"/>
    </source>
</evidence>
<dbReference type="AlphaFoldDB" id="A0A9N9RGL6"/>
<dbReference type="PRINTS" id="PR00904">
    <property type="entry name" value="FRATAXIN"/>
</dbReference>
<dbReference type="GO" id="GO:0008198">
    <property type="term" value="F:ferrous iron binding"/>
    <property type="evidence" value="ECO:0007669"/>
    <property type="project" value="TreeGrafter"/>
</dbReference>
<comment type="subcellular location">
    <subcellularLocation>
        <location evidence="1">Mitochondrion</location>
    </subcellularLocation>
</comment>
<reference evidence="14" key="2">
    <citation type="submission" date="2022-10" db="EMBL/GenBank/DDBJ databases">
        <authorList>
            <consortium name="ENA_rothamsted_submissions"/>
            <consortium name="culmorum"/>
            <person name="King R."/>
        </authorList>
    </citation>
    <scope>NUCLEOTIDE SEQUENCE</scope>
</reference>
<organism evidence="14 15">
    <name type="scientific">Chironomus riparius</name>
    <dbReference type="NCBI Taxonomy" id="315576"/>
    <lineage>
        <taxon>Eukaryota</taxon>
        <taxon>Metazoa</taxon>
        <taxon>Ecdysozoa</taxon>
        <taxon>Arthropoda</taxon>
        <taxon>Hexapoda</taxon>
        <taxon>Insecta</taxon>
        <taxon>Pterygota</taxon>
        <taxon>Neoptera</taxon>
        <taxon>Endopterygota</taxon>
        <taxon>Diptera</taxon>
        <taxon>Nematocera</taxon>
        <taxon>Chironomoidea</taxon>
        <taxon>Chironomidae</taxon>
        <taxon>Chironominae</taxon>
        <taxon>Chironomus</taxon>
    </lineage>
</organism>
<dbReference type="GO" id="GO:0051537">
    <property type="term" value="F:2 iron, 2 sulfur cluster binding"/>
    <property type="evidence" value="ECO:0007669"/>
    <property type="project" value="TreeGrafter"/>
</dbReference>
<dbReference type="EC" id="1.16.3.1" evidence="3"/>
<dbReference type="SMART" id="SM01219">
    <property type="entry name" value="Frataxin_Cyay"/>
    <property type="match status" value="1"/>
</dbReference>
<dbReference type="CDD" id="cd00503">
    <property type="entry name" value="Frataxin"/>
    <property type="match status" value="1"/>
</dbReference>
<name>A0A9N9RGL6_9DIPT</name>
<comment type="similarity">
    <text evidence="2">Belongs to the frataxin family.</text>
</comment>
<dbReference type="InterPro" id="IPR017789">
    <property type="entry name" value="Frataxin"/>
</dbReference>
<dbReference type="Proteomes" id="UP001153620">
    <property type="component" value="Chromosome 1"/>
</dbReference>
<dbReference type="GO" id="GO:0016226">
    <property type="term" value="P:iron-sulfur cluster assembly"/>
    <property type="evidence" value="ECO:0007669"/>
    <property type="project" value="InterPro"/>
</dbReference>
<dbReference type="PROSITE" id="PS50810">
    <property type="entry name" value="FRATAXIN_2"/>
    <property type="match status" value="1"/>
</dbReference>
<evidence type="ECO:0000313" key="15">
    <source>
        <dbReference type="Proteomes" id="UP001153620"/>
    </source>
</evidence>
<evidence type="ECO:0000256" key="6">
    <source>
        <dbReference type="ARBA" id="ARBA00022496"/>
    </source>
</evidence>
<dbReference type="GO" id="GO:0034986">
    <property type="term" value="F:iron chaperone activity"/>
    <property type="evidence" value="ECO:0007669"/>
    <property type="project" value="TreeGrafter"/>
</dbReference>
<evidence type="ECO:0000256" key="8">
    <source>
        <dbReference type="ARBA" id="ARBA00023002"/>
    </source>
</evidence>
<dbReference type="FunFam" id="3.30.920.10:FF:000002">
    <property type="entry name" value="Frataxin, mitochondrial"/>
    <property type="match status" value="1"/>
</dbReference>